<keyword evidence="2" id="KW-1185">Reference proteome</keyword>
<proteinExistence type="predicted"/>
<reference evidence="1 2" key="1">
    <citation type="journal article" date="2019" name="Int. J. Syst. Evol. Microbiol.">
        <title>The Global Catalogue of Microorganisms (GCM) 10K type strain sequencing project: providing services to taxonomists for standard genome sequencing and annotation.</title>
        <authorList>
            <consortium name="The Broad Institute Genomics Platform"/>
            <consortium name="The Broad Institute Genome Sequencing Center for Infectious Disease"/>
            <person name="Wu L."/>
            <person name="Ma J."/>
        </authorList>
    </citation>
    <scope>NUCLEOTIDE SEQUENCE [LARGE SCALE GENOMIC DNA]</scope>
    <source>
        <strain evidence="1 2">JCM 6305</strain>
    </source>
</reference>
<gene>
    <name evidence="1" type="ORF">GCM10010405_13670</name>
</gene>
<evidence type="ECO:0008006" key="3">
    <source>
        <dbReference type="Google" id="ProtNLM"/>
    </source>
</evidence>
<evidence type="ECO:0000313" key="2">
    <source>
        <dbReference type="Proteomes" id="UP001501638"/>
    </source>
</evidence>
<organism evidence="1 2">
    <name type="scientific">Streptomyces macrosporus</name>
    <dbReference type="NCBI Taxonomy" id="44032"/>
    <lineage>
        <taxon>Bacteria</taxon>
        <taxon>Bacillati</taxon>
        <taxon>Actinomycetota</taxon>
        <taxon>Actinomycetes</taxon>
        <taxon>Kitasatosporales</taxon>
        <taxon>Streptomycetaceae</taxon>
        <taxon>Streptomyces</taxon>
    </lineage>
</organism>
<evidence type="ECO:0000313" key="1">
    <source>
        <dbReference type="EMBL" id="GAA2432033.1"/>
    </source>
</evidence>
<sequence length="147" mass="15985">MTPATPGTYTIGFHGAYHLTLLGGHPNDRTQVVLLPPRDAEKEQHWQVEARDDGAVTLENVASGTYLGHDGDPAHLEIVHGHPQPHPWRLRPAPGRKGAFHLVLPGGPVDGTELAVDLHPLRLYPPLLGLLPLREADLGQTWTLTPV</sequence>
<comment type="caution">
    <text evidence="1">The sequence shown here is derived from an EMBL/GenBank/DDBJ whole genome shotgun (WGS) entry which is preliminary data.</text>
</comment>
<dbReference type="SUPFAM" id="SSF50370">
    <property type="entry name" value="Ricin B-like lectins"/>
    <property type="match status" value="1"/>
</dbReference>
<dbReference type="RefSeq" id="WP_344321189.1">
    <property type="nucleotide sequence ID" value="NZ_BAAASZ010000011.1"/>
</dbReference>
<dbReference type="Proteomes" id="UP001501638">
    <property type="component" value="Unassembled WGS sequence"/>
</dbReference>
<dbReference type="InterPro" id="IPR035992">
    <property type="entry name" value="Ricin_B-like_lectins"/>
</dbReference>
<dbReference type="Gene3D" id="2.80.10.50">
    <property type="match status" value="1"/>
</dbReference>
<name>A0ABN3JLR6_9ACTN</name>
<accession>A0ABN3JLR6</accession>
<protein>
    <recommendedName>
        <fullName evidence="3">Ricin B lectin domain-containing protein</fullName>
    </recommendedName>
</protein>
<dbReference type="EMBL" id="BAAASZ010000011">
    <property type="protein sequence ID" value="GAA2432033.1"/>
    <property type="molecule type" value="Genomic_DNA"/>
</dbReference>